<proteinExistence type="predicted"/>
<comment type="caution">
    <text evidence="1">The sequence shown here is derived from an EMBL/GenBank/DDBJ whole genome shotgun (WGS) entry which is preliminary data.</text>
</comment>
<reference evidence="1 2" key="1">
    <citation type="journal article" date="2014" name="Am. J. Bot.">
        <title>Genome assembly and annotation for red clover (Trifolium pratense; Fabaceae).</title>
        <authorList>
            <person name="Istvanek J."/>
            <person name="Jaros M."/>
            <person name="Krenek A."/>
            <person name="Repkova J."/>
        </authorList>
    </citation>
    <scope>NUCLEOTIDE SEQUENCE [LARGE SCALE GENOMIC DNA]</scope>
    <source>
        <strain evidence="2">cv. Tatra</strain>
        <tissue evidence="1">Young leaves</tissue>
    </source>
</reference>
<protein>
    <submittedName>
        <fullName evidence="1">F-box protein</fullName>
    </submittedName>
</protein>
<dbReference type="Proteomes" id="UP000236291">
    <property type="component" value="Unassembled WGS sequence"/>
</dbReference>
<name>A0A2K3MML7_TRIPR</name>
<reference evidence="1 2" key="2">
    <citation type="journal article" date="2017" name="Front. Plant Sci.">
        <title>Gene Classification and Mining of Molecular Markers Useful in Red Clover (Trifolium pratense) Breeding.</title>
        <authorList>
            <person name="Istvanek J."/>
            <person name="Dluhosova J."/>
            <person name="Dluhos P."/>
            <person name="Patkova L."/>
            <person name="Nedelnik J."/>
            <person name="Repkova J."/>
        </authorList>
    </citation>
    <scope>NUCLEOTIDE SEQUENCE [LARGE SCALE GENOMIC DNA]</scope>
    <source>
        <strain evidence="2">cv. Tatra</strain>
        <tissue evidence="1">Young leaves</tissue>
    </source>
</reference>
<sequence>MFKFNFPSLGNLKSLRVEFDEIPYEFRMLLCKVELVTVESEEETSRIKKAFELGYEPSPMVDFLLQNSPSAEVDYVDFTKKPLRPRRL</sequence>
<accession>A0A2K3MML7</accession>
<evidence type="ECO:0000313" key="2">
    <source>
        <dbReference type="Proteomes" id="UP000236291"/>
    </source>
</evidence>
<dbReference type="ExpressionAtlas" id="A0A2K3MML7">
    <property type="expression patterns" value="baseline"/>
</dbReference>
<evidence type="ECO:0000313" key="1">
    <source>
        <dbReference type="EMBL" id="PNX92057.1"/>
    </source>
</evidence>
<gene>
    <name evidence="1" type="ORF">L195_g015187</name>
</gene>
<dbReference type="EMBL" id="ASHM01010236">
    <property type="protein sequence ID" value="PNX92057.1"/>
    <property type="molecule type" value="Genomic_DNA"/>
</dbReference>
<dbReference type="AlphaFoldDB" id="A0A2K3MML7"/>
<organism evidence="1 2">
    <name type="scientific">Trifolium pratense</name>
    <name type="common">Red clover</name>
    <dbReference type="NCBI Taxonomy" id="57577"/>
    <lineage>
        <taxon>Eukaryota</taxon>
        <taxon>Viridiplantae</taxon>
        <taxon>Streptophyta</taxon>
        <taxon>Embryophyta</taxon>
        <taxon>Tracheophyta</taxon>
        <taxon>Spermatophyta</taxon>
        <taxon>Magnoliopsida</taxon>
        <taxon>eudicotyledons</taxon>
        <taxon>Gunneridae</taxon>
        <taxon>Pentapetalae</taxon>
        <taxon>rosids</taxon>
        <taxon>fabids</taxon>
        <taxon>Fabales</taxon>
        <taxon>Fabaceae</taxon>
        <taxon>Papilionoideae</taxon>
        <taxon>50 kb inversion clade</taxon>
        <taxon>NPAAA clade</taxon>
        <taxon>Hologalegina</taxon>
        <taxon>IRL clade</taxon>
        <taxon>Trifolieae</taxon>
        <taxon>Trifolium</taxon>
    </lineage>
</organism>